<dbReference type="PANTHER" id="PTHR11113">
    <property type="entry name" value="N-ACETYLGLUCOSAMINE-6-PHOSPHATE DEACETYLASE"/>
    <property type="match status" value="1"/>
</dbReference>
<dbReference type="InterPro" id="IPR032466">
    <property type="entry name" value="Metal_Hydrolase"/>
</dbReference>
<organism evidence="9 10">
    <name type="scientific">Vibrio olivae</name>
    <dbReference type="NCBI Taxonomy" id="1243002"/>
    <lineage>
        <taxon>Bacteria</taxon>
        <taxon>Pseudomonadati</taxon>
        <taxon>Pseudomonadota</taxon>
        <taxon>Gammaproteobacteria</taxon>
        <taxon>Vibrionales</taxon>
        <taxon>Vibrionaceae</taxon>
        <taxon>Vibrio</taxon>
    </lineage>
</organism>
<dbReference type="NCBIfam" id="TIGR01178">
    <property type="entry name" value="ade"/>
    <property type="match status" value="1"/>
</dbReference>
<name>A0ABV5HPJ5_9VIBR</name>
<dbReference type="Pfam" id="PF01979">
    <property type="entry name" value="Amidohydro_1"/>
    <property type="match status" value="1"/>
</dbReference>
<protein>
    <recommendedName>
        <fullName evidence="2 6">Adenine deaminase</fullName>
        <shortName evidence="6">Adenase</shortName>
        <shortName evidence="6">Adenine aminase</shortName>
        <ecNumber evidence="2 6">3.5.4.2</ecNumber>
    </recommendedName>
</protein>
<evidence type="ECO:0000256" key="5">
    <source>
        <dbReference type="ARBA" id="ARBA00047720"/>
    </source>
</evidence>
<reference evidence="9 10" key="1">
    <citation type="submission" date="2024-09" db="EMBL/GenBank/DDBJ databases">
        <authorList>
            <person name="Sun Q."/>
            <person name="Mori K."/>
        </authorList>
    </citation>
    <scope>NUCLEOTIDE SEQUENCE [LARGE SCALE GENOMIC DNA]</scope>
    <source>
        <strain evidence="9 10">CECT 8064</strain>
    </source>
</reference>
<evidence type="ECO:0000256" key="3">
    <source>
        <dbReference type="ARBA" id="ARBA00022801"/>
    </source>
</evidence>
<evidence type="ECO:0000259" key="8">
    <source>
        <dbReference type="Pfam" id="PF13382"/>
    </source>
</evidence>
<evidence type="ECO:0000256" key="4">
    <source>
        <dbReference type="ARBA" id="ARBA00023211"/>
    </source>
</evidence>
<dbReference type="RefSeq" id="WP_390194225.1">
    <property type="nucleotide sequence ID" value="NZ_JBHMEP010000004.1"/>
</dbReference>
<keyword evidence="3 6" id="KW-0378">Hydrolase</keyword>
<dbReference type="Proteomes" id="UP001589645">
    <property type="component" value="Unassembled WGS sequence"/>
</dbReference>
<dbReference type="Pfam" id="PF13382">
    <property type="entry name" value="Adenine_deam_C"/>
    <property type="match status" value="1"/>
</dbReference>
<dbReference type="Gene3D" id="2.30.40.10">
    <property type="entry name" value="Urease, subunit C, domain 1"/>
    <property type="match status" value="1"/>
</dbReference>
<evidence type="ECO:0000313" key="9">
    <source>
        <dbReference type="EMBL" id="MFB9136198.1"/>
    </source>
</evidence>
<comment type="cofactor">
    <cofactor evidence="6">
        <name>Mn(2+)</name>
        <dbReference type="ChEBI" id="CHEBI:29035"/>
    </cofactor>
</comment>
<evidence type="ECO:0000313" key="10">
    <source>
        <dbReference type="Proteomes" id="UP001589645"/>
    </source>
</evidence>
<dbReference type="SUPFAM" id="SSF51338">
    <property type="entry name" value="Composite domain of metallo-dependent hydrolases"/>
    <property type="match status" value="1"/>
</dbReference>
<accession>A0ABV5HPJ5</accession>
<evidence type="ECO:0000259" key="7">
    <source>
        <dbReference type="Pfam" id="PF01979"/>
    </source>
</evidence>
<dbReference type="SUPFAM" id="SSF51556">
    <property type="entry name" value="Metallo-dependent hydrolases"/>
    <property type="match status" value="1"/>
</dbReference>
<comment type="similarity">
    <text evidence="1 6">Belongs to the metallo-dependent hydrolases superfamily. Adenine deaminase family.</text>
</comment>
<dbReference type="GO" id="GO:0000034">
    <property type="term" value="F:adenine deaminase activity"/>
    <property type="evidence" value="ECO:0007669"/>
    <property type="project" value="UniProtKB-EC"/>
</dbReference>
<dbReference type="InterPro" id="IPR006679">
    <property type="entry name" value="Adenine_deam"/>
</dbReference>
<evidence type="ECO:0000256" key="2">
    <source>
        <dbReference type="ARBA" id="ARBA00012782"/>
    </source>
</evidence>
<keyword evidence="10" id="KW-1185">Reference proteome</keyword>
<keyword evidence="4 6" id="KW-0464">Manganese</keyword>
<dbReference type="InterPro" id="IPR026912">
    <property type="entry name" value="Adenine_deam_C"/>
</dbReference>
<dbReference type="EMBL" id="JBHMEP010000004">
    <property type="protein sequence ID" value="MFB9136198.1"/>
    <property type="molecule type" value="Genomic_DNA"/>
</dbReference>
<dbReference type="InterPro" id="IPR006680">
    <property type="entry name" value="Amidohydro-rel"/>
</dbReference>
<dbReference type="Gene3D" id="3.20.20.140">
    <property type="entry name" value="Metal-dependent hydrolases"/>
    <property type="match status" value="1"/>
</dbReference>
<evidence type="ECO:0000256" key="6">
    <source>
        <dbReference type="HAMAP-Rule" id="MF_01518"/>
    </source>
</evidence>
<feature type="domain" description="Amidohydrolase-related" evidence="7">
    <location>
        <begin position="79"/>
        <end position="364"/>
    </location>
</feature>
<dbReference type="PANTHER" id="PTHR11113:SF2">
    <property type="entry name" value="ADENINE DEAMINASE"/>
    <property type="match status" value="1"/>
</dbReference>
<dbReference type="HAMAP" id="MF_01518">
    <property type="entry name" value="Adenine_deamin"/>
    <property type="match status" value="1"/>
</dbReference>
<dbReference type="EC" id="3.5.4.2" evidence="2 6"/>
<feature type="domain" description="Adenine deaminase C-terminal" evidence="8">
    <location>
        <begin position="423"/>
        <end position="587"/>
    </location>
</feature>
<evidence type="ECO:0000256" key="1">
    <source>
        <dbReference type="ARBA" id="ARBA00006773"/>
    </source>
</evidence>
<comment type="caution">
    <text evidence="9">The sequence shown here is derived from an EMBL/GenBank/DDBJ whole genome shotgun (WGS) entry which is preliminary data.</text>
</comment>
<dbReference type="InterPro" id="IPR011059">
    <property type="entry name" value="Metal-dep_hydrolase_composite"/>
</dbReference>
<comment type="catalytic activity">
    <reaction evidence="5 6">
        <text>adenine + H2O + H(+) = hypoxanthine + NH4(+)</text>
        <dbReference type="Rhea" id="RHEA:23688"/>
        <dbReference type="ChEBI" id="CHEBI:15377"/>
        <dbReference type="ChEBI" id="CHEBI:15378"/>
        <dbReference type="ChEBI" id="CHEBI:16708"/>
        <dbReference type="ChEBI" id="CHEBI:17368"/>
        <dbReference type="ChEBI" id="CHEBI:28938"/>
        <dbReference type="EC" id="3.5.4.2"/>
    </reaction>
</comment>
<proteinExistence type="inferred from homology"/>
<sequence length="596" mass="64756">MRLNPNDMSALVAASMGRKPVDTLITNVQIVNLFSGEIHSGQVGLYDGFIAYVDMDPDNLSRESIERNALEVIDGEGRYLIPGLIDAHLHIESTMMTPKNFAKAVLPWGTTTVVTDPHEIGNVMGANGVKYMAQNSADMPIRNLVLAPSCVPALPGMESAGASFSEQDVMSLYHDENIFGIGEVMDFLGVLDQDERMSPILKQSTGQSAYIQGHAPNMSGQKLNAYLCTGPSNDHECRSGQEAKDKLRLGMYVYARESSMSRNVKDIVEAVKDFKFHDYLCLCSDDKEAADILEHGHMNHVVKVAIEAGLDPITAIRCATLHTAKDLGISNLGAIAPGYVADLLLVDDLNDPRPERVFSQGQLVAKNGNYIGPFTDEKHAIEEVDTTADIPDFTPEMLTITPNIEHGHVMVNVIHYLRPNASLTEWRQVSIPVKNGRLVLPEGHQFVMVQNRYGKTEQRTVAVVSGSGLEQGAIAATVSHDSHNLTVMFDTPENAIAAIEQVKRMQGGIACANDGKVVDGLALPVAGLMSTLDCHALANEGERMKQSVLSLGFREAVNPLLRIATIALPVVPKAKLSDKGLIDVERKAFVPLFVSE</sequence>
<gene>
    <name evidence="6 9" type="primary">ade</name>
    <name evidence="9" type="ORF">ACFFUV_14590</name>
</gene>